<evidence type="ECO:0000313" key="1">
    <source>
        <dbReference type="EMBL" id="DAD27246.1"/>
    </source>
</evidence>
<protein>
    <submittedName>
        <fullName evidence="1">Uncharacterized protein</fullName>
    </submittedName>
</protein>
<reference evidence="1 2" key="1">
    <citation type="journal article" date="2020" name="Mol. Biol. Evol.">
        <title>Distinct Expression and Methylation Patterns for Genes with Different Fates following a Single Whole-Genome Duplication in Flowering Plants.</title>
        <authorList>
            <person name="Shi T."/>
            <person name="Rahmani R.S."/>
            <person name="Gugger P.F."/>
            <person name="Wang M."/>
            <person name="Li H."/>
            <person name="Zhang Y."/>
            <person name="Li Z."/>
            <person name="Wang Q."/>
            <person name="Van de Peer Y."/>
            <person name="Marchal K."/>
            <person name="Chen J."/>
        </authorList>
    </citation>
    <scope>NUCLEOTIDE SEQUENCE [LARGE SCALE GENOMIC DNA]</scope>
    <source>
        <tissue evidence="1">Leaf</tissue>
    </source>
</reference>
<keyword evidence="2" id="KW-1185">Reference proteome</keyword>
<accession>A0A822Y7Q3</accession>
<proteinExistence type="predicted"/>
<dbReference type="EMBL" id="DUZY01000002">
    <property type="protein sequence ID" value="DAD27246.1"/>
    <property type="molecule type" value="Genomic_DNA"/>
</dbReference>
<dbReference type="AlphaFoldDB" id="A0A822Y7Q3"/>
<gene>
    <name evidence="1" type="ORF">HUJ06_028714</name>
</gene>
<sequence>MRPILDEATKFQQKITKWWNLHQLTD</sequence>
<evidence type="ECO:0000313" key="2">
    <source>
        <dbReference type="Proteomes" id="UP000607653"/>
    </source>
</evidence>
<name>A0A822Y7Q3_NELNU</name>
<dbReference type="Proteomes" id="UP000607653">
    <property type="component" value="Unassembled WGS sequence"/>
</dbReference>
<organism evidence="1 2">
    <name type="scientific">Nelumbo nucifera</name>
    <name type="common">Sacred lotus</name>
    <dbReference type="NCBI Taxonomy" id="4432"/>
    <lineage>
        <taxon>Eukaryota</taxon>
        <taxon>Viridiplantae</taxon>
        <taxon>Streptophyta</taxon>
        <taxon>Embryophyta</taxon>
        <taxon>Tracheophyta</taxon>
        <taxon>Spermatophyta</taxon>
        <taxon>Magnoliopsida</taxon>
        <taxon>Proteales</taxon>
        <taxon>Nelumbonaceae</taxon>
        <taxon>Nelumbo</taxon>
    </lineage>
</organism>
<comment type="caution">
    <text evidence="1">The sequence shown here is derived from an EMBL/GenBank/DDBJ whole genome shotgun (WGS) entry which is preliminary data.</text>
</comment>